<accession>A0A0C1MV65</accession>
<dbReference type="InterPro" id="IPR029060">
    <property type="entry name" value="PIN-like_dom_sf"/>
</dbReference>
<dbReference type="STRING" id="86105.NF27_CD00180"/>
<keyword evidence="2" id="KW-1185">Reference proteome</keyword>
<evidence type="ECO:0000313" key="1">
    <source>
        <dbReference type="EMBL" id="KIE06042.1"/>
    </source>
</evidence>
<proteinExistence type="predicted"/>
<feature type="non-terminal residue" evidence="1">
    <location>
        <position position="43"/>
    </location>
</feature>
<sequence length="43" mass="4737">MGVVLDTCIIIASEKQKLNFDQFKDYGEVYISAITASELLIGV</sequence>
<comment type="caution">
    <text evidence="1">The sequence shown here is derived from an EMBL/GenBank/DDBJ whole genome shotgun (WGS) entry which is preliminary data.</text>
</comment>
<evidence type="ECO:0008006" key="3">
    <source>
        <dbReference type="Google" id="ProtNLM"/>
    </source>
</evidence>
<name>A0A0C1MV65_9RICK</name>
<gene>
    <name evidence="1" type="ORF">NF27_CD00180</name>
</gene>
<reference evidence="1 2" key="1">
    <citation type="submission" date="2014-11" db="EMBL/GenBank/DDBJ databases">
        <title>A Rickettsiales Symbiont of Amoebae With Ancient Features.</title>
        <authorList>
            <person name="Schulz F."/>
            <person name="Martijn J."/>
            <person name="Wascher F."/>
            <person name="Kostanjsek R."/>
            <person name="Ettema T.J."/>
            <person name="Horn M."/>
        </authorList>
    </citation>
    <scope>NUCLEOTIDE SEQUENCE [LARGE SCALE GENOMIC DNA]</scope>
    <source>
        <strain evidence="1 2">UWC36</strain>
    </source>
</reference>
<dbReference type="OrthoDB" id="7161000at2"/>
<protein>
    <recommendedName>
        <fullName evidence="3">PIN domain-containing protein</fullName>
    </recommendedName>
</protein>
<dbReference type="Proteomes" id="UP000031258">
    <property type="component" value="Unassembled WGS sequence"/>
</dbReference>
<dbReference type="AlphaFoldDB" id="A0A0C1MV65"/>
<dbReference type="Gene3D" id="3.40.50.1010">
    <property type="entry name" value="5'-nuclease"/>
    <property type="match status" value="1"/>
</dbReference>
<organism evidence="1 2">
    <name type="scientific">Candidatus Jidaibacter acanthamoebae</name>
    <dbReference type="NCBI Taxonomy" id="86105"/>
    <lineage>
        <taxon>Bacteria</taxon>
        <taxon>Pseudomonadati</taxon>
        <taxon>Pseudomonadota</taxon>
        <taxon>Alphaproteobacteria</taxon>
        <taxon>Rickettsiales</taxon>
        <taxon>Candidatus Midichloriaceae</taxon>
        <taxon>Candidatus Jidaibacter</taxon>
    </lineage>
</organism>
<dbReference type="EMBL" id="JSWE01000055">
    <property type="protein sequence ID" value="KIE06042.1"/>
    <property type="molecule type" value="Genomic_DNA"/>
</dbReference>
<dbReference type="SUPFAM" id="SSF88723">
    <property type="entry name" value="PIN domain-like"/>
    <property type="match status" value="1"/>
</dbReference>
<evidence type="ECO:0000313" key="2">
    <source>
        <dbReference type="Proteomes" id="UP000031258"/>
    </source>
</evidence>